<name>K0R5D3_THAOC</name>
<sequence length="260" mass="28427">PRAGSGARPWGPAPPAVAGGLVPLPVLPHEEAAPAEVRAVERRDRVLRLLGRGVLDRAAPLRASVGQRHDFDVHDLAGLAHVVLEVLPRHVVREVTHVNAAARAVRLRLSARAGLGAGRSGLRPGVHGILPVLPDEYLAPGEVRVVELADRPERRFGRLELDYAAPLRPAVGEREDLAAYDRAASRHVLVEALGVHAPREVSHEEALRGRRDGLGGLRRARRRCAFSGWFGGESQLIGESEFVWERHTQNLNLIDQRNHQ</sequence>
<protein>
    <submittedName>
        <fullName evidence="1">Uncharacterized protein</fullName>
    </submittedName>
</protein>
<comment type="caution">
    <text evidence="1">The sequence shown here is derived from an EMBL/GenBank/DDBJ whole genome shotgun (WGS) entry which is preliminary data.</text>
</comment>
<proteinExistence type="predicted"/>
<organism evidence="1 2">
    <name type="scientific">Thalassiosira oceanica</name>
    <name type="common">Marine diatom</name>
    <dbReference type="NCBI Taxonomy" id="159749"/>
    <lineage>
        <taxon>Eukaryota</taxon>
        <taxon>Sar</taxon>
        <taxon>Stramenopiles</taxon>
        <taxon>Ochrophyta</taxon>
        <taxon>Bacillariophyta</taxon>
        <taxon>Coscinodiscophyceae</taxon>
        <taxon>Thalassiosirophycidae</taxon>
        <taxon>Thalassiosirales</taxon>
        <taxon>Thalassiosiraceae</taxon>
        <taxon>Thalassiosira</taxon>
    </lineage>
</organism>
<evidence type="ECO:0000313" key="1">
    <source>
        <dbReference type="EMBL" id="EJK48493.1"/>
    </source>
</evidence>
<dbReference type="AlphaFoldDB" id="K0R5D3"/>
<evidence type="ECO:0000313" key="2">
    <source>
        <dbReference type="Proteomes" id="UP000266841"/>
    </source>
</evidence>
<accession>K0R5D3</accession>
<keyword evidence="2" id="KW-1185">Reference proteome</keyword>
<dbReference type="EMBL" id="AGNL01045777">
    <property type="protein sequence ID" value="EJK48493.1"/>
    <property type="molecule type" value="Genomic_DNA"/>
</dbReference>
<feature type="non-terminal residue" evidence="1">
    <location>
        <position position="1"/>
    </location>
</feature>
<reference evidence="1 2" key="1">
    <citation type="journal article" date="2012" name="Genome Biol.">
        <title>Genome and low-iron response of an oceanic diatom adapted to chronic iron limitation.</title>
        <authorList>
            <person name="Lommer M."/>
            <person name="Specht M."/>
            <person name="Roy A.S."/>
            <person name="Kraemer L."/>
            <person name="Andreson R."/>
            <person name="Gutowska M.A."/>
            <person name="Wolf J."/>
            <person name="Bergner S.V."/>
            <person name="Schilhabel M.B."/>
            <person name="Klostermeier U.C."/>
            <person name="Beiko R.G."/>
            <person name="Rosenstiel P."/>
            <person name="Hippler M."/>
            <person name="Laroche J."/>
        </authorList>
    </citation>
    <scope>NUCLEOTIDE SEQUENCE [LARGE SCALE GENOMIC DNA]</scope>
    <source>
        <strain evidence="1 2">CCMP1005</strain>
    </source>
</reference>
<gene>
    <name evidence="1" type="ORF">THAOC_32703</name>
</gene>
<dbReference type="Proteomes" id="UP000266841">
    <property type="component" value="Unassembled WGS sequence"/>
</dbReference>